<dbReference type="PANTHER" id="PTHR43138">
    <property type="entry name" value="ACETYLTRANSFERASE, GNAT FAMILY"/>
    <property type="match status" value="1"/>
</dbReference>
<dbReference type="PANTHER" id="PTHR43138:SF1">
    <property type="entry name" value="N-ACETYLTRANSFERASE ACA1"/>
    <property type="match status" value="1"/>
</dbReference>
<dbReference type="EC" id="2.3.-.-" evidence="2"/>
<dbReference type="InterPro" id="IPR000182">
    <property type="entry name" value="GNAT_dom"/>
</dbReference>
<dbReference type="Gene3D" id="3.40.630.30">
    <property type="match status" value="1"/>
</dbReference>
<dbReference type="RefSeq" id="WP_378775321.1">
    <property type="nucleotide sequence ID" value="NZ_JBHTMX010000060.1"/>
</dbReference>
<organism evidence="2 3">
    <name type="scientific">Methylopila musalis</name>
    <dbReference type="NCBI Taxonomy" id="1134781"/>
    <lineage>
        <taxon>Bacteria</taxon>
        <taxon>Pseudomonadati</taxon>
        <taxon>Pseudomonadota</taxon>
        <taxon>Alphaproteobacteria</taxon>
        <taxon>Hyphomicrobiales</taxon>
        <taxon>Methylopilaceae</taxon>
        <taxon>Methylopila</taxon>
    </lineage>
</organism>
<dbReference type="InterPro" id="IPR016181">
    <property type="entry name" value="Acyl_CoA_acyltransferase"/>
</dbReference>
<dbReference type="CDD" id="cd04301">
    <property type="entry name" value="NAT_SF"/>
    <property type="match status" value="1"/>
</dbReference>
<evidence type="ECO:0000313" key="3">
    <source>
        <dbReference type="Proteomes" id="UP001597171"/>
    </source>
</evidence>
<gene>
    <name evidence="2" type="ORF">ACFQ4O_08770</name>
</gene>
<accession>A0ABW3Z7D4</accession>
<name>A0ABW3Z7D4_9HYPH</name>
<dbReference type="GO" id="GO:0016746">
    <property type="term" value="F:acyltransferase activity"/>
    <property type="evidence" value="ECO:0007669"/>
    <property type="project" value="UniProtKB-KW"/>
</dbReference>
<evidence type="ECO:0000313" key="2">
    <source>
        <dbReference type="EMBL" id="MFD1332089.1"/>
    </source>
</evidence>
<keyword evidence="2" id="KW-0808">Transferase</keyword>
<dbReference type="Pfam" id="PF00583">
    <property type="entry name" value="Acetyltransf_1"/>
    <property type="match status" value="1"/>
</dbReference>
<feature type="domain" description="N-acetyltransferase" evidence="1">
    <location>
        <begin position="8"/>
        <end position="167"/>
    </location>
</feature>
<dbReference type="Proteomes" id="UP001597171">
    <property type="component" value="Unassembled WGS sequence"/>
</dbReference>
<keyword evidence="3" id="KW-1185">Reference proteome</keyword>
<keyword evidence="2" id="KW-0012">Acyltransferase</keyword>
<reference evidence="3" key="1">
    <citation type="journal article" date="2019" name="Int. J. Syst. Evol. Microbiol.">
        <title>The Global Catalogue of Microorganisms (GCM) 10K type strain sequencing project: providing services to taxonomists for standard genome sequencing and annotation.</title>
        <authorList>
            <consortium name="The Broad Institute Genomics Platform"/>
            <consortium name="The Broad Institute Genome Sequencing Center for Infectious Disease"/>
            <person name="Wu L."/>
            <person name="Ma J."/>
        </authorList>
    </citation>
    <scope>NUCLEOTIDE SEQUENCE [LARGE SCALE GENOMIC DNA]</scope>
    <source>
        <strain evidence="3">CCUG 61696</strain>
    </source>
</reference>
<dbReference type="SUPFAM" id="SSF55729">
    <property type="entry name" value="Acyl-CoA N-acyltransferases (Nat)"/>
    <property type="match status" value="1"/>
</dbReference>
<dbReference type="EMBL" id="JBHTMX010000060">
    <property type="protein sequence ID" value="MFD1332089.1"/>
    <property type="molecule type" value="Genomic_DNA"/>
</dbReference>
<comment type="caution">
    <text evidence="2">The sequence shown here is derived from an EMBL/GenBank/DDBJ whole genome shotgun (WGS) entry which is preliminary data.</text>
</comment>
<protein>
    <submittedName>
        <fullName evidence="2">GNAT family N-acetyltransferase</fullName>
        <ecNumber evidence="2">2.3.-.-</ecNumber>
    </submittedName>
</protein>
<proteinExistence type="predicted"/>
<dbReference type="PROSITE" id="PS51186">
    <property type="entry name" value="GNAT"/>
    <property type="match status" value="1"/>
</dbReference>
<sequence length="167" mass="18128">MTEENGALVIRRADASDGDAIWDVIRPTLRAGETYALPRDISKAEALALWLAPDRETYLAEDGGRALGVSYLRANQGGGGAHVANCGYVTAPEAVGRGVARALCAHSLARARYRGFRAMQFNFVVSTNDRAVRLWRSFGFDTVGVLPDAFEHPTLGVVDALVMHRRL</sequence>
<dbReference type="InterPro" id="IPR052742">
    <property type="entry name" value="Mito_N-acetyltransferase"/>
</dbReference>
<evidence type="ECO:0000259" key="1">
    <source>
        <dbReference type="PROSITE" id="PS51186"/>
    </source>
</evidence>